<proteinExistence type="inferred from homology"/>
<dbReference type="SUPFAM" id="SSF48264">
    <property type="entry name" value="Cytochrome P450"/>
    <property type="match status" value="1"/>
</dbReference>
<evidence type="ECO:0000256" key="8">
    <source>
        <dbReference type="ARBA" id="ARBA00023002"/>
    </source>
</evidence>
<dbReference type="GO" id="GO:0004497">
    <property type="term" value="F:monooxygenase activity"/>
    <property type="evidence" value="ECO:0007669"/>
    <property type="project" value="UniProtKB-KW"/>
</dbReference>
<evidence type="ECO:0000256" key="5">
    <source>
        <dbReference type="ARBA" id="ARBA00022692"/>
    </source>
</evidence>
<comment type="subcellular location">
    <subcellularLocation>
        <location evidence="2">Membrane</location>
        <topology evidence="2">Single-pass membrane protein</topology>
    </subcellularLocation>
</comment>
<keyword evidence="11" id="KW-0472">Membrane</keyword>
<keyword evidence="4 12" id="KW-0349">Heme</keyword>
<dbReference type="InterPro" id="IPR036396">
    <property type="entry name" value="Cyt_P450_sf"/>
</dbReference>
<evidence type="ECO:0000256" key="13">
    <source>
        <dbReference type="RuleBase" id="RU000461"/>
    </source>
</evidence>
<dbReference type="PRINTS" id="PR00385">
    <property type="entry name" value="P450"/>
</dbReference>
<name>A0AAV1D2C3_OLDCO</name>
<protein>
    <submittedName>
        <fullName evidence="14">OLC1v1000187C1</fullName>
    </submittedName>
</protein>
<dbReference type="PANTHER" id="PTHR47955:SF22">
    <property type="entry name" value="CYTOCHROME P450 83B1-LIKE"/>
    <property type="match status" value="1"/>
</dbReference>
<evidence type="ECO:0000256" key="4">
    <source>
        <dbReference type="ARBA" id="ARBA00022617"/>
    </source>
</evidence>
<dbReference type="PROSITE" id="PS00086">
    <property type="entry name" value="CYTOCHROME_P450"/>
    <property type="match status" value="1"/>
</dbReference>
<evidence type="ECO:0000256" key="11">
    <source>
        <dbReference type="ARBA" id="ARBA00023136"/>
    </source>
</evidence>
<evidence type="ECO:0000256" key="12">
    <source>
        <dbReference type="PIRSR" id="PIRSR602401-1"/>
    </source>
</evidence>
<dbReference type="GO" id="GO:0016020">
    <property type="term" value="C:membrane"/>
    <property type="evidence" value="ECO:0007669"/>
    <property type="project" value="UniProtKB-SubCell"/>
</dbReference>
<evidence type="ECO:0000256" key="3">
    <source>
        <dbReference type="ARBA" id="ARBA00010617"/>
    </source>
</evidence>
<keyword evidence="7" id="KW-1133">Transmembrane helix</keyword>
<feature type="binding site" description="axial binding residue" evidence="12">
    <location>
        <position position="282"/>
    </location>
    <ligand>
        <name>heme</name>
        <dbReference type="ChEBI" id="CHEBI:30413"/>
    </ligand>
    <ligandPart>
        <name>Fe</name>
        <dbReference type="ChEBI" id="CHEBI:18248"/>
    </ligandPart>
</feature>
<reference evidence="14" key="1">
    <citation type="submission" date="2023-03" db="EMBL/GenBank/DDBJ databases">
        <authorList>
            <person name="Julca I."/>
        </authorList>
    </citation>
    <scope>NUCLEOTIDE SEQUENCE</scope>
</reference>
<keyword evidence="15" id="KW-1185">Reference proteome</keyword>
<accession>A0AAV1D2C3</accession>
<evidence type="ECO:0000313" key="14">
    <source>
        <dbReference type="EMBL" id="CAI9102004.1"/>
    </source>
</evidence>
<sequence>MSLCTCFTLQAMRLTSNIVCRVAFGKSFDEEDYERRRLSDILHRAQAAFVGFYFSDFFPKIGWLDHFTGTFSRLEDVFKELDTFYQDLIDEHMDLTNRPKSMDGDIIDLMLQLRHGNSSSTSFELTLDHIKAMLMNVFFAGTDTAAAAIIWAMTVLIKNPTIMQKVLDEIGNTMQEKTITNEDDIEKLPYLKAVVKETLRLFPPAPLLVPRYSMEDCVIDGYRISSNTTIYVNAWAIARDPIYWENPDEFLPERFLNEKYSDTDMKGQEFNFIPFGGGRRGCPGSTMGLITVELAVANLLHSFKWELPSGMKKEDIDTEVLPGLSMLKKKDLQLVANKYPQIQKSL</sequence>
<organism evidence="14 15">
    <name type="scientific">Oldenlandia corymbosa var. corymbosa</name>
    <dbReference type="NCBI Taxonomy" id="529605"/>
    <lineage>
        <taxon>Eukaryota</taxon>
        <taxon>Viridiplantae</taxon>
        <taxon>Streptophyta</taxon>
        <taxon>Embryophyta</taxon>
        <taxon>Tracheophyta</taxon>
        <taxon>Spermatophyta</taxon>
        <taxon>Magnoliopsida</taxon>
        <taxon>eudicotyledons</taxon>
        <taxon>Gunneridae</taxon>
        <taxon>Pentapetalae</taxon>
        <taxon>asterids</taxon>
        <taxon>lamiids</taxon>
        <taxon>Gentianales</taxon>
        <taxon>Rubiaceae</taxon>
        <taxon>Rubioideae</taxon>
        <taxon>Spermacoceae</taxon>
        <taxon>Hedyotis-Oldenlandia complex</taxon>
        <taxon>Oldenlandia</taxon>
    </lineage>
</organism>
<evidence type="ECO:0000256" key="7">
    <source>
        <dbReference type="ARBA" id="ARBA00022989"/>
    </source>
</evidence>
<dbReference type="InterPro" id="IPR017972">
    <property type="entry name" value="Cyt_P450_CS"/>
</dbReference>
<dbReference type="FunFam" id="1.10.630.10:FF:000126">
    <property type="entry name" value="Predicted protein"/>
    <property type="match status" value="1"/>
</dbReference>
<evidence type="ECO:0000256" key="1">
    <source>
        <dbReference type="ARBA" id="ARBA00001971"/>
    </source>
</evidence>
<dbReference type="Gene3D" id="1.10.630.10">
    <property type="entry name" value="Cytochrome P450"/>
    <property type="match status" value="1"/>
</dbReference>
<evidence type="ECO:0000256" key="10">
    <source>
        <dbReference type="ARBA" id="ARBA00023033"/>
    </source>
</evidence>
<keyword evidence="6 12" id="KW-0479">Metal-binding</keyword>
<comment type="cofactor">
    <cofactor evidence="1 12">
        <name>heme</name>
        <dbReference type="ChEBI" id="CHEBI:30413"/>
    </cofactor>
</comment>
<evidence type="ECO:0000256" key="9">
    <source>
        <dbReference type="ARBA" id="ARBA00023004"/>
    </source>
</evidence>
<dbReference type="EMBL" id="OX459121">
    <property type="protein sequence ID" value="CAI9102004.1"/>
    <property type="molecule type" value="Genomic_DNA"/>
</dbReference>
<evidence type="ECO:0000256" key="6">
    <source>
        <dbReference type="ARBA" id="ARBA00022723"/>
    </source>
</evidence>
<gene>
    <name evidence="14" type="ORF">OLC1_LOCUS11452</name>
</gene>
<keyword evidence="8 13" id="KW-0560">Oxidoreductase</keyword>
<keyword evidence="5" id="KW-0812">Transmembrane</keyword>
<evidence type="ECO:0000313" key="15">
    <source>
        <dbReference type="Proteomes" id="UP001161247"/>
    </source>
</evidence>
<keyword evidence="9 12" id="KW-0408">Iron</keyword>
<comment type="similarity">
    <text evidence="3 13">Belongs to the cytochrome P450 family.</text>
</comment>
<dbReference type="GO" id="GO:0020037">
    <property type="term" value="F:heme binding"/>
    <property type="evidence" value="ECO:0007669"/>
    <property type="project" value="InterPro"/>
</dbReference>
<evidence type="ECO:0000256" key="2">
    <source>
        <dbReference type="ARBA" id="ARBA00004167"/>
    </source>
</evidence>
<dbReference type="GO" id="GO:0005506">
    <property type="term" value="F:iron ion binding"/>
    <property type="evidence" value="ECO:0007669"/>
    <property type="project" value="InterPro"/>
</dbReference>
<dbReference type="PANTHER" id="PTHR47955">
    <property type="entry name" value="CYTOCHROME P450 FAMILY 71 PROTEIN"/>
    <property type="match status" value="1"/>
</dbReference>
<dbReference type="Proteomes" id="UP001161247">
    <property type="component" value="Chromosome 4"/>
</dbReference>
<dbReference type="PRINTS" id="PR00463">
    <property type="entry name" value="EP450I"/>
</dbReference>
<keyword evidence="10 13" id="KW-0503">Monooxygenase</keyword>
<dbReference type="InterPro" id="IPR002401">
    <property type="entry name" value="Cyt_P450_E_grp-I"/>
</dbReference>
<dbReference type="AlphaFoldDB" id="A0AAV1D2C3"/>
<dbReference type="InterPro" id="IPR001128">
    <property type="entry name" value="Cyt_P450"/>
</dbReference>
<dbReference type="GO" id="GO:0016705">
    <property type="term" value="F:oxidoreductase activity, acting on paired donors, with incorporation or reduction of molecular oxygen"/>
    <property type="evidence" value="ECO:0007669"/>
    <property type="project" value="InterPro"/>
</dbReference>
<dbReference type="Pfam" id="PF00067">
    <property type="entry name" value="p450"/>
    <property type="match status" value="1"/>
</dbReference>